<dbReference type="Pfam" id="PF07963">
    <property type="entry name" value="N_methyl"/>
    <property type="match status" value="1"/>
</dbReference>
<keyword evidence="1" id="KW-0812">Transmembrane</keyword>
<keyword evidence="1" id="KW-1133">Transmembrane helix</keyword>
<dbReference type="SUPFAM" id="SSF54523">
    <property type="entry name" value="Pili subunits"/>
    <property type="match status" value="1"/>
</dbReference>
<keyword evidence="1" id="KW-0472">Membrane</keyword>
<evidence type="ECO:0000313" key="2">
    <source>
        <dbReference type="EMBL" id="PIS09690.1"/>
    </source>
</evidence>
<feature type="transmembrane region" description="Helical" evidence="1">
    <location>
        <begin position="6"/>
        <end position="30"/>
    </location>
</feature>
<reference evidence="3" key="1">
    <citation type="submission" date="2017-09" db="EMBL/GenBank/DDBJ databases">
        <title>Depth-based differentiation of microbial function through sediment-hosted aquifers and enrichment of novel symbionts in the deep terrestrial subsurface.</title>
        <authorList>
            <person name="Probst A.J."/>
            <person name="Ladd B."/>
            <person name="Jarett J.K."/>
            <person name="Geller-Mcgrath D.E."/>
            <person name="Sieber C.M.K."/>
            <person name="Emerson J.B."/>
            <person name="Anantharaman K."/>
            <person name="Thomas B.C."/>
            <person name="Malmstrom R."/>
            <person name="Stieglmeier M."/>
            <person name="Klingl A."/>
            <person name="Woyke T."/>
            <person name="Ryan C.M."/>
            <person name="Banfield J.F."/>
        </authorList>
    </citation>
    <scope>NUCLEOTIDE SEQUENCE [LARGE SCALE GENOMIC DNA]</scope>
</reference>
<accession>A0A2H0WAJ5</accession>
<dbReference type="PROSITE" id="PS00409">
    <property type="entry name" value="PROKAR_NTER_METHYL"/>
    <property type="match status" value="1"/>
</dbReference>
<dbReference type="NCBIfam" id="TIGR02532">
    <property type="entry name" value="IV_pilin_GFxxxE"/>
    <property type="match status" value="1"/>
</dbReference>
<dbReference type="InterPro" id="IPR012902">
    <property type="entry name" value="N_methyl_site"/>
</dbReference>
<protein>
    <recommendedName>
        <fullName evidence="4">Type II secretion system protein GspG C-terminal domain-containing protein</fullName>
    </recommendedName>
</protein>
<dbReference type="InterPro" id="IPR045584">
    <property type="entry name" value="Pilin-like"/>
</dbReference>
<comment type="caution">
    <text evidence="2">The sequence shown here is derived from an EMBL/GenBank/DDBJ whole genome shotgun (WGS) entry which is preliminary data.</text>
</comment>
<dbReference type="Gene3D" id="3.30.700.10">
    <property type="entry name" value="Glycoprotein, Type 4 Pilin"/>
    <property type="match status" value="1"/>
</dbReference>
<dbReference type="Proteomes" id="UP000230093">
    <property type="component" value="Unassembled WGS sequence"/>
</dbReference>
<proteinExistence type="predicted"/>
<organism evidence="2 3">
    <name type="scientific">Candidatus Beckwithbacteria bacterium CG10_big_fil_rev_8_21_14_0_10_34_10</name>
    <dbReference type="NCBI Taxonomy" id="1974495"/>
    <lineage>
        <taxon>Bacteria</taxon>
        <taxon>Candidatus Beckwithiibacteriota</taxon>
    </lineage>
</organism>
<evidence type="ECO:0000313" key="3">
    <source>
        <dbReference type="Proteomes" id="UP000230093"/>
    </source>
</evidence>
<sequence length="169" mass="18619">MKIKRGFTLIELLIVIGILGILAIGLIAALDPLEQMRKARDTSTRNAVEDFYNAALRYYAIQEEFPWTVNAVTSTTLLDITGTYVQDLIDAGELKAIFTDDTSKLNKVWITSTNPDLSDNMDDIAVCFAPESKSIKGDDNSKYTNAGVVNAASCPTNDYSSVTCYWCVK</sequence>
<evidence type="ECO:0008006" key="4">
    <source>
        <dbReference type="Google" id="ProtNLM"/>
    </source>
</evidence>
<dbReference type="EMBL" id="PEZT01000001">
    <property type="protein sequence ID" value="PIS09690.1"/>
    <property type="molecule type" value="Genomic_DNA"/>
</dbReference>
<gene>
    <name evidence="2" type="ORF">COT75_00645</name>
</gene>
<evidence type="ECO:0000256" key="1">
    <source>
        <dbReference type="SAM" id="Phobius"/>
    </source>
</evidence>
<name>A0A2H0WAJ5_9BACT</name>
<dbReference type="AlphaFoldDB" id="A0A2H0WAJ5"/>